<dbReference type="AlphaFoldDB" id="A0A150L7W3"/>
<evidence type="ECO:0000256" key="1">
    <source>
        <dbReference type="SAM" id="MobiDB-lite"/>
    </source>
</evidence>
<comment type="caution">
    <text evidence="2">The sequence shown here is derived from an EMBL/GenBank/DDBJ whole genome shotgun (WGS) entry which is preliminary data.</text>
</comment>
<feature type="region of interest" description="Disordered" evidence="1">
    <location>
        <begin position="34"/>
        <end position="53"/>
    </location>
</feature>
<protein>
    <submittedName>
        <fullName evidence="2">Uncharacterized protein</fullName>
    </submittedName>
</protein>
<evidence type="ECO:0000313" key="5">
    <source>
        <dbReference type="Proteomes" id="UP000257014"/>
    </source>
</evidence>
<organism evidence="2 4">
    <name type="scientific">Caldibacillus debilis</name>
    <dbReference type="NCBI Taxonomy" id="301148"/>
    <lineage>
        <taxon>Bacteria</taxon>
        <taxon>Bacillati</taxon>
        <taxon>Bacillota</taxon>
        <taxon>Bacilli</taxon>
        <taxon>Bacillales</taxon>
        <taxon>Bacillaceae</taxon>
        <taxon>Caldibacillus</taxon>
    </lineage>
</organism>
<dbReference type="STRING" id="301148.B4135_4140"/>
<gene>
    <name evidence="2" type="ORF">B4135_4140</name>
    <name evidence="3" type="ORF">C6P37_11520</name>
</gene>
<reference evidence="3 5" key="2">
    <citation type="submission" date="2018-03" db="EMBL/GenBank/DDBJ databases">
        <authorList>
            <person name="Keele B.F."/>
        </authorList>
    </citation>
    <scope>NUCLEOTIDE SEQUENCE [LARGE SCALE GENOMIC DNA]</scope>
    <source>
        <strain evidence="3">ZCTH4_d</strain>
    </source>
</reference>
<evidence type="ECO:0000313" key="3">
    <source>
        <dbReference type="EMBL" id="REJ27441.1"/>
    </source>
</evidence>
<evidence type="ECO:0000313" key="2">
    <source>
        <dbReference type="EMBL" id="KYD08423.1"/>
    </source>
</evidence>
<sequence>MGNSQIGRIPAIAGPLIKDGQGFSVREETFRPPASRFLTSAESERTESNNSPNIFASFTESAGPITVGKASLSGGRLPPLRKIRRKRIKKIANFYDPAH</sequence>
<accession>A0A150L7W3</accession>
<name>A0A150L7W3_9BACI</name>
<proteinExistence type="predicted"/>
<evidence type="ECO:0000313" key="4">
    <source>
        <dbReference type="Proteomes" id="UP000075683"/>
    </source>
</evidence>
<dbReference type="EMBL" id="QEWE01000021">
    <property type="protein sequence ID" value="REJ27441.1"/>
    <property type="molecule type" value="Genomic_DNA"/>
</dbReference>
<dbReference type="EMBL" id="LQYT01000140">
    <property type="protein sequence ID" value="KYD08423.1"/>
    <property type="molecule type" value="Genomic_DNA"/>
</dbReference>
<dbReference type="Proteomes" id="UP000075683">
    <property type="component" value="Unassembled WGS sequence"/>
</dbReference>
<reference evidence="2 4" key="1">
    <citation type="submission" date="2016-01" db="EMBL/GenBank/DDBJ databases">
        <title>Draft Genome Sequences of Seven Thermophilic Sporeformers Isolated from Foods.</title>
        <authorList>
            <person name="Berendsen E.M."/>
            <person name="Wells-Bennik M.H."/>
            <person name="Krawcyk A.O."/>
            <person name="De Jong A."/>
            <person name="Holsappel S."/>
            <person name="Eijlander R.T."/>
            <person name="Kuipers O.P."/>
        </authorList>
    </citation>
    <scope>NUCLEOTIDE SEQUENCE [LARGE SCALE GENOMIC DNA]</scope>
    <source>
        <strain evidence="2 4">B4135</strain>
    </source>
</reference>
<dbReference type="Proteomes" id="UP000257014">
    <property type="component" value="Unassembled WGS sequence"/>
</dbReference>